<dbReference type="EMBL" id="QGKV02000759">
    <property type="protein sequence ID" value="KAF3566327.1"/>
    <property type="molecule type" value="Genomic_DNA"/>
</dbReference>
<evidence type="ECO:0000313" key="1">
    <source>
        <dbReference type="EMBL" id="KAF3566327.1"/>
    </source>
</evidence>
<reference evidence="1 2" key="1">
    <citation type="journal article" date="2020" name="BMC Genomics">
        <title>Intraspecific diversification of the crop wild relative Brassica cretica Lam. using demographic model selection.</title>
        <authorList>
            <person name="Kioukis A."/>
            <person name="Michalopoulou V.A."/>
            <person name="Briers L."/>
            <person name="Pirintsos S."/>
            <person name="Studholme D.J."/>
            <person name="Pavlidis P."/>
            <person name="Sarris P.F."/>
        </authorList>
    </citation>
    <scope>NUCLEOTIDE SEQUENCE [LARGE SCALE GENOMIC DNA]</scope>
    <source>
        <strain evidence="2">cv. PFS-1207/04</strain>
    </source>
</reference>
<keyword evidence="2" id="KW-1185">Reference proteome</keyword>
<proteinExistence type="predicted"/>
<organism evidence="1 2">
    <name type="scientific">Brassica cretica</name>
    <name type="common">Mustard</name>
    <dbReference type="NCBI Taxonomy" id="69181"/>
    <lineage>
        <taxon>Eukaryota</taxon>
        <taxon>Viridiplantae</taxon>
        <taxon>Streptophyta</taxon>
        <taxon>Embryophyta</taxon>
        <taxon>Tracheophyta</taxon>
        <taxon>Spermatophyta</taxon>
        <taxon>Magnoliopsida</taxon>
        <taxon>eudicotyledons</taxon>
        <taxon>Gunneridae</taxon>
        <taxon>Pentapetalae</taxon>
        <taxon>rosids</taxon>
        <taxon>malvids</taxon>
        <taxon>Brassicales</taxon>
        <taxon>Brassicaceae</taxon>
        <taxon>Brassiceae</taxon>
        <taxon>Brassica</taxon>
    </lineage>
</organism>
<comment type="caution">
    <text evidence="1">The sequence shown here is derived from an EMBL/GenBank/DDBJ whole genome shotgun (WGS) entry which is preliminary data.</text>
</comment>
<accession>A0ABQ7D433</accession>
<sequence>MMNGVEFFTGECTAPSSSDHMSSTDYHDLDLTSSWCTYEFLVLVKDVEHLAIQRRRVYYLLSLMLLLILIIKELQDTNEEIPMLDIFHLVHNSSNTLIGNLEPNLRSFSTHQEHETPRKSLLTTAFEVAVTSPIIDRIIETGHGSRKRTSWS</sequence>
<protein>
    <submittedName>
        <fullName evidence="1">Uncharacterized protein</fullName>
    </submittedName>
</protein>
<name>A0ABQ7D433_BRACR</name>
<gene>
    <name evidence="1" type="ORF">DY000_02013193</name>
</gene>
<evidence type="ECO:0000313" key="2">
    <source>
        <dbReference type="Proteomes" id="UP000266723"/>
    </source>
</evidence>
<dbReference type="Proteomes" id="UP000266723">
    <property type="component" value="Unassembled WGS sequence"/>
</dbReference>